<dbReference type="PROSITE" id="PS50943">
    <property type="entry name" value="HTH_CROC1"/>
    <property type="match status" value="1"/>
</dbReference>
<dbReference type="AlphaFoldDB" id="A0A1T3P1N8"/>
<dbReference type="Proteomes" id="UP000190037">
    <property type="component" value="Unassembled WGS sequence"/>
</dbReference>
<evidence type="ECO:0000256" key="1">
    <source>
        <dbReference type="SAM" id="MobiDB-lite"/>
    </source>
</evidence>
<dbReference type="STRING" id="159449.B4N89_20720"/>
<name>A0A1T3P1N8_9ACTN</name>
<evidence type="ECO:0000259" key="2">
    <source>
        <dbReference type="PROSITE" id="PS50943"/>
    </source>
</evidence>
<proteinExistence type="predicted"/>
<organism evidence="3 4">
    <name type="scientific">Embleya scabrispora</name>
    <dbReference type="NCBI Taxonomy" id="159449"/>
    <lineage>
        <taxon>Bacteria</taxon>
        <taxon>Bacillati</taxon>
        <taxon>Actinomycetota</taxon>
        <taxon>Actinomycetes</taxon>
        <taxon>Kitasatosporales</taxon>
        <taxon>Streptomycetaceae</taxon>
        <taxon>Embleya</taxon>
    </lineage>
</organism>
<dbReference type="Pfam" id="PF01381">
    <property type="entry name" value="HTH_3"/>
    <property type="match status" value="1"/>
</dbReference>
<dbReference type="InterPro" id="IPR001387">
    <property type="entry name" value="Cro/C1-type_HTH"/>
</dbReference>
<dbReference type="CDD" id="cd00093">
    <property type="entry name" value="HTH_XRE"/>
    <property type="match status" value="1"/>
</dbReference>
<dbReference type="InterPro" id="IPR010982">
    <property type="entry name" value="Lambda_DNA-bd_dom_sf"/>
</dbReference>
<gene>
    <name evidence="3" type="ORF">B4N89_20720</name>
</gene>
<feature type="compositionally biased region" description="Basic residues" evidence="1">
    <location>
        <begin position="35"/>
        <end position="47"/>
    </location>
</feature>
<feature type="domain" description="HTH cro/C1-type" evidence="2">
    <location>
        <begin position="78"/>
        <end position="141"/>
    </location>
</feature>
<dbReference type="SUPFAM" id="SSF47413">
    <property type="entry name" value="lambda repressor-like DNA-binding domains"/>
    <property type="match status" value="1"/>
</dbReference>
<protein>
    <recommendedName>
        <fullName evidence="2">HTH cro/C1-type domain-containing protein</fullName>
    </recommendedName>
</protein>
<feature type="compositionally biased region" description="Basic residues" evidence="1">
    <location>
        <begin position="8"/>
        <end position="27"/>
    </location>
</feature>
<dbReference type="GO" id="GO:0003677">
    <property type="term" value="F:DNA binding"/>
    <property type="evidence" value="ECO:0007669"/>
    <property type="project" value="InterPro"/>
</dbReference>
<reference evidence="3 4" key="1">
    <citation type="submission" date="2017-03" db="EMBL/GenBank/DDBJ databases">
        <title>Draft genome sequence of Streptomyces scabrisporus NF3, endophyte isolated from Amphipterygium adstringens.</title>
        <authorList>
            <person name="Vazquez M."/>
            <person name="Ceapa C.D."/>
            <person name="Rodriguez Luna D."/>
            <person name="Sanchez Esquivel S."/>
        </authorList>
    </citation>
    <scope>NUCLEOTIDE SEQUENCE [LARGE SCALE GENOMIC DNA]</scope>
    <source>
        <strain evidence="3 4">NF3</strain>
    </source>
</reference>
<keyword evidence="4" id="KW-1185">Reference proteome</keyword>
<evidence type="ECO:0000313" key="4">
    <source>
        <dbReference type="Proteomes" id="UP000190037"/>
    </source>
</evidence>
<dbReference type="EMBL" id="MWQN01000001">
    <property type="protein sequence ID" value="OPC83039.1"/>
    <property type="molecule type" value="Genomic_DNA"/>
</dbReference>
<sequence length="177" mass="19820">MDTPNPRALHRRRRRHQRRSRRPRQRPQRGQLRPRDHRRRRHRHRLPGRPAPAARRVHRRGTEAMTATASRAVGLNTRALRKQVGWTMQQLADRCTEHGLAVHRATISKIERGMSDGAPVHVSADQLAVLAAVFGVTADSLLAAADCPTCTGTPPAGMTCNTCGTRTPATHTREPQR</sequence>
<accession>A0A1T3P1N8</accession>
<dbReference type="SMART" id="SM00530">
    <property type="entry name" value="HTH_XRE"/>
    <property type="match status" value="1"/>
</dbReference>
<evidence type="ECO:0000313" key="3">
    <source>
        <dbReference type="EMBL" id="OPC83039.1"/>
    </source>
</evidence>
<dbReference type="Gene3D" id="1.10.260.40">
    <property type="entry name" value="lambda repressor-like DNA-binding domains"/>
    <property type="match status" value="1"/>
</dbReference>
<feature type="region of interest" description="Disordered" evidence="1">
    <location>
        <begin position="1"/>
        <end position="61"/>
    </location>
</feature>
<comment type="caution">
    <text evidence="3">The sequence shown here is derived from an EMBL/GenBank/DDBJ whole genome shotgun (WGS) entry which is preliminary data.</text>
</comment>